<dbReference type="SUPFAM" id="SSF51011">
    <property type="entry name" value="Glycosyl hydrolase domain"/>
    <property type="match status" value="1"/>
</dbReference>
<protein>
    <submittedName>
        <fullName evidence="5">Alpha-amylase</fullName>
    </submittedName>
</protein>
<dbReference type="Gene3D" id="3.20.20.80">
    <property type="entry name" value="Glycosidases"/>
    <property type="match status" value="2"/>
</dbReference>
<dbReference type="InterPro" id="IPR013780">
    <property type="entry name" value="Glyco_hydro_b"/>
</dbReference>
<dbReference type="PANTHER" id="PTHR10357">
    <property type="entry name" value="ALPHA-AMYLASE FAMILY MEMBER"/>
    <property type="match status" value="1"/>
</dbReference>
<comment type="caution">
    <text evidence="5">The sequence shown here is derived from an EMBL/GenBank/DDBJ whole genome shotgun (WGS) entry which is preliminary data.</text>
</comment>
<evidence type="ECO:0000256" key="1">
    <source>
        <dbReference type="ARBA" id="ARBA00008061"/>
    </source>
</evidence>
<dbReference type="FunFam" id="3.90.400.10:FF:000002">
    <property type="entry name" value="Sucrose isomerase"/>
    <property type="match status" value="1"/>
</dbReference>
<dbReference type="InterPro" id="IPR017853">
    <property type="entry name" value="GH"/>
</dbReference>
<dbReference type="InterPro" id="IPR006047">
    <property type="entry name" value="GH13_cat_dom"/>
</dbReference>
<dbReference type="EMBL" id="JEMB01001517">
    <property type="protein sequence ID" value="KYF86716.1"/>
    <property type="molecule type" value="Genomic_DNA"/>
</dbReference>
<feature type="domain" description="Glycosyl hydrolase family 13 catalytic" evidence="4">
    <location>
        <begin position="14"/>
        <end position="392"/>
    </location>
</feature>
<evidence type="ECO:0000313" key="5">
    <source>
        <dbReference type="EMBL" id="KYF86716.1"/>
    </source>
</evidence>
<keyword evidence="3" id="KW-0326">Glycosidase</keyword>
<proteinExistence type="inferred from homology"/>
<accession>A0A150S2Z7</accession>
<dbReference type="SUPFAM" id="SSF51445">
    <property type="entry name" value="(Trans)glycosidases"/>
    <property type="match status" value="1"/>
</dbReference>
<keyword evidence="2" id="KW-0378">Hydrolase</keyword>
<dbReference type="InterPro" id="IPR022567">
    <property type="entry name" value="DUF3459"/>
</dbReference>
<dbReference type="InterPro" id="IPR045857">
    <property type="entry name" value="O16G_dom_2"/>
</dbReference>
<dbReference type="CDD" id="cd11331">
    <property type="entry name" value="AmyAc_OligoGlu_like"/>
    <property type="match status" value="1"/>
</dbReference>
<evidence type="ECO:0000256" key="2">
    <source>
        <dbReference type="ARBA" id="ARBA00022801"/>
    </source>
</evidence>
<sequence length="534" mass="59604">MLDARWWQRGIVYQIYPRSFMDSNGDGVGDLRGIRSRLDYLAWLGVDAIWISPIYTSPMADFGYDVSDYRGIDPRFGTLDEFDALVRDAHGAGLRVILDFVPNHTSDRHPWFLESRASRASAKRGWYIWRDPAQGGGPPTNWLSEFGGPAWEWDTATGQYYYHAYLKEQPDLDWRNPEVRAAMLEVLRFWLDRGVDGFRVDTIHHLIKDSELRDNPPNPHWKPGMPPHRKLLRLYTTDRPEVHEAVAAMRRVLDEYDDRVLIGEAYLPFDRLMAYYGQDLSGMHLPFNFHLIGAPWNARAIAGVVREYEAALPPGAWPNWVLGNHDKPRIRSRIGAAQARVAAMLLLTLRGTPTLYYGDEIGMSDVPIAPEQVQDPFEKNVPGLGVGRDPERTPMQWDGGANSGFTTGAPWLPLAPDAGRTNVEALRGDPRSILSLYRALIALRRAEPALAIGSYAPLAAGEDLLAYERAHAGRRLAVVLNLSSHPRRLELPGGVAGGRILLATGLDRAGERLEAMTELGPDEGLIAEVAGAQA</sequence>
<name>A0A150S2Z7_SORCE</name>
<dbReference type="GO" id="GO:0009313">
    <property type="term" value="P:oligosaccharide catabolic process"/>
    <property type="evidence" value="ECO:0007669"/>
    <property type="project" value="TreeGrafter"/>
</dbReference>
<dbReference type="Pfam" id="PF00128">
    <property type="entry name" value="Alpha-amylase"/>
    <property type="match status" value="1"/>
</dbReference>
<evidence type="ECO:0000259" key="4">
    <source>
        <dbReference type="SMART" id="SM00642"/>
    </source>
</evidence>
<evidence type="ECO:0000256" key="3">
    <source>
        <dbReference type="ARBA" id="ARBA00023295"/>
    </source>
</evidence>
<dbReference type="GO" id="GO:0004556">
    <property type="term" value="F:alpha-amylase activity"/>
    <property type="evidence" value="ECO:0007669"/>
    <property type="project" value="TreeGrafter"/>
</dbReference>
<evidence type="ECO:0000313" key="6">
    <source>
        <dbReference type="Proteomes" id="UP000075635"/>
    </source>
</evidence>
<gene>
    <name evidence="5" type="ORF">BE17_15665</name>
</gene>
<dbReference type="Proteomes" id="UP000075635">
    <property type="component" value="Unassembled WGS sequence"/>
</dbReference>
<dbReference type="Gene3D" id="3.90.400.10">
    <property type="entry name" value="Oligo-1,6-glucosidase, Domain 2"/>
    <property type="match status" value="1"/>
</dbReference>
<comment type="similarity">
    <text evidence="1">Belongs to the glycosyl hydrolase 13 family.</text>
</comment>
<organism evidence="5 6">
    <name type="scientific">Sorangium cellulosum</name>
    <name type="common">Polyangium cellulosum</name>
    <dbReference type="NCBI Taxonomy" id="56"/>
    <lineage>
        <taxon>Bacteria</taxon>
        <taxon>Pseudomonadati</taxon>
        <taxon>Myxococcota</taxon>
        <taxon>Polyangia</taxon>
        <taxon>Polyangiales</taxon>
        <taxon>Polyangiaceae</taxon>
        <taxon>Sorangium</taxon>
    </lineage>
</organism>
<reference evidence="5 6" key="1">
    <citation type="submission" date="2014-02" db="EMBL/GenBank/DDBJ databases">
        <title>The small core and large imbalanced accessory genome model reveals a collaborative survival strategy of Sorangium cellulosum strains in nature.</title>
        <authorList>
            <person name="Han K."/>
            <person name="Peng R."/>
            <person name="Blom J."/>
            <person name="Li Y.-Z."/>
        </authorList>
    </citation>
    <scope>NUCLEOTIDE SEQUENCE [LARGE SCALE GENOMIC DNA]</scope>
    <source>
        <strain evidence="5 6">So0011-07</strain>
    </source>
</reference>
<dbReference type="Pfam" id="PF11941">
    <property type="entry name" value="DUF3459"/>
    <property type="match status" value="1"/>
</dbReference>
<dbReference type="PANTHER" id="PTHR10357:SF179">
    <property type="entry name" value="NEUTRAL AND BASIC AMINO ACID TRANSPORT PROTEIN RBAT"/>
    <property type="match status" value="1"/>
</dbReference>
<dbReference type="Gene3D" id="2.60.40.1180">
    <property type="entry name" value="Golgi alpha-mannosidase II"/>
    <property type="match status" value="1"/>
</dbReference>
<dbReference type="SMART" id="SM00642">
    <property type="entry name" value="Aamy"/>
    <property type="match status" value="1"/>
</dbReference>
<dbReference type="AlphaFoldDB" id="A0A150S2Z7"/>